<dbReference type="Proteomes" id="UP000013785">
    <property type="component" value="Unassembled WGS sequence"/>
</dbReference>
<keyword evidence="2" id="KW-1185">Reference proteome</keyword>
<comment type="caution">
    <text evidence="1">The sequence shown here is derived from an EMBL/GenBank/DDBJ whole genome shotgun (WGS) entry which is preliminary data.</text>
</comment>
<accession>R3WD22</accession>
<name>R3WD22_9ENTE</name>
<dbReference type="PATRIC" id="fig|1158610.3.peg.1234"/>
<dbReference type="HOGENOM" id="CLU_3233320_0_0_9"/>
<proteinExistence type="predicted"/>
<protein>
    <submittedName>
        <fullName evidence="1">Uncharacterized protein</fullName>
    </submittedName>
</protein>
<evidence type="ECO:0000313" key="1">
    <source>
        <dbReference type="EMBL" id="EOL45367.1"/>
    </source>
</evidence>
<dbReference type="EMBL" id="AJAT01000012">
    <property type="protein sequence ID" value="EOL45367.1"/>
    <property type="molecule type" value="Genomic_DNA"/>
</dbReference>
<organism evidence="1 2">
    <name type="scientific">Enterococcus phoeniculicola ATCC BAA-412</name>
    <dbReference type="NCBI Taxonomy" id="1158610"/>
    <lineage>
        <taxon>Bacteria</taxon>
        <taxon>Bacillati</taxon>
        <taxon>Bacillota</taxon>
        <taxon>Bacilli</taxon>
        <taxon>Lactobacillales</taxon>
        <taxon>Enterococcaceae</taxon>
        <taxon>Enterococcus</taxon>
    </lineage>
</organism>
<dbReference type="RefSeq" id="WP_010767925.1">
    <property type="nucleotide sequence ID" value="NZ_ASWE01000003.1"/>
</dbReference>
<reference evidence="1 2" key="1">
    <citation type="submission" date="2013-02" db="EMBL/GenBank/DDBJ databases">
        <title>The Genome Sequence of Enterococcus phoeniculicola BAA-412.</title>
        <authorList>
            <consortium name="The Broad Institute Genome Sequencing Platform"/>
            <consortium name="The Broad Institute Genome Sequencing Center for Infectious Disease"/>
            <person name="Earl A.M."/>
            <person name="Gilmore M.S."/>
            <person name="Lebreton F."/>
            <person name="Walker B."/>
            <person name="Young S.K."/>
            <person name="Zeng Q."/>
            <person name="Gargeya S."/>
            <person name="Fitzgerald M."/>
            <person name="Haas B."/>
            <person name="Abouelleil A."/>
            <person name="Alvarado L."/>
            <person name="Arachchi H.M."/>
            <person name="Berlin A.M."/>
            <person name="Chapman S.B."/>
            <person name="Dewar J."/>
            <person name="Goldberg J."/>
            <person name="Griggs A."/>
            <person name="Gujja S."/>
            <person name="Hansen M."/>
            <person name="Howarth C."/>
            <person name="Imamovic A."/>
            <person name="Larimer J."/>
            <person name="McCowan C."/>
            <person name="Murphy C."/>
            <person name="Neiman D."/>
            <person name="Pearson M."/>
            <person name="Priest M."/>
            <person name="Roberts A."/>
            <person name="Saif S."/>
            <person name="Shea T."/>
            <person name="Sisk P."/>
            <person name="Sykes S."/>
            <person name="Wortman J."/>
            <person name="Nusbaum C."/>
            <person name="Birren B."/>
        </authorList>
    </citation>
    <scope>NUCLEOTIDE SEQUENCE [LARGE SCALE GENOMIC DNA]</scope>
    <source>
        <strain evidence="1 2">ATCC BAA-412</strain>
    </source>
</reference>
<evidence type="ECO:0000313" key="2">
    <source>
        <dbReference type="Proteomes" id="UP000013785"/>
    </source>
</evidence>
<sequence>MEKELIEDKGVNSYFYLMKKATEPLSVCRDIHKLEDIPTGENR</sequence>
<dbReference type="AlphaFoldDB" id="R3WD22"/>
<gene>
    <name evidence="1" type="ORF">UC3_01257</name>
</gene>